<comment type="caution">
    <text evidence="5">The sequence shown here is derived from an EMBL/GenBank/DDBJ whole genome shotgun (WGS) entry which is preliminary data.</text>
</comment>
<evidence type="ECO:0000313" key="5">
    <source>
        <dbReference type="EMBL" id="CAB3373742.1"/>
    </source>
</evidence>
<dbReference type="SUPFAM" id="SSF53300">
    <property type="entry name" value="vWA-like"/>
    <property type="match status" value="1"/>
</dbReference>
<feature type="compositionally biased region" description="Polar residues" evidence="1">
    <location>
        <begin position="369"/>
        <end position="381"/>
    </location>
</feature>
<dbReference type="PANTHER" id="PTHR10338">
    <property type="entry name" value="INTER-ALPHA-TRYPSIN INHIBITOR HEAVY CHAIN FAMILY MEMBER"/>
    <property type="match status" value="1"/>
</dbReference>
<dbReference type="InterPro" id="IPR036465">
    <property type="entry name" value="vWFA_dom_sf"/>
</dbReference>
<feature type="region of interest" description="Disordered" evidence="1">
    <location>
        <begin position="354"/>
        <end position="404"/>
    </location>
</feature>
<feature type="compositionally biased region" description="Polar residues" evidence="1">
    <location>
        <begin position="752"/>
        <end position="766"/>
    </location>
</feature>
<sequence>MAEPVLQQVRNQAALLVLLVSSLFWSTTSAIRANPAHRPLEQDQGAKCEVQSYTLRSDVHLRYSTSMLRIQVANPERSWRTLECTLNVVIPETAFLSGVLAEIGDKVIQTKVIERNDASLSHEDEDDGTYDPFEVPRDSKLIRIGVSLKAEEDAILFISYEQLITRKLGIYEIVLNLHPGQIVQELRVDAYIHESRELSVLRVLGIRSGQEIDPLEGQSEFPLSKVIRRSENEAHIIFSPSRKQQMQLANSKAWLSNSDNGLSGQLVVQFELSRPKDGEIMLKDGFFAHHYAPTALSVLPKHVVFVLDLSSSMAGRRISQLKLAMAAILDELKSDDYFSIVQFNSFKSVWRPFSREKRRPKSNRRPRQFGQSNYSNQQDRISSSSDGGRRVQKQPADLEGGGRVIPAKPHYIAKAKRYIKRMKASGGTNIQKALTKAIEIAHSSDVPLALVVFLTDGDSTVGETKASFILKIAREANRKEKCGSYQETIDEPCDNITTKHVPIYSLAFGEEANIYFLRRLSAENFGTARRIYDAEDAAIQLQEVYAELAAPVQANCLFQYPDNMVDPEWVTQHKFAAAFLGSEIVVAGRLLSEDEKSDGADEGNGDFWGEVKGEQATGEVSTVHLPDSEIEFYPNTKFNPNLSHLWAYLTIYQLLVGSAARDSREEATQIALEYSFVTATTTLEPHFEGDRNDVATSVLRVHLPAEQEIGHIMDDDNASSTDVCSEGGEGEYWFPLQQAFIPCGERKVTHHVPNSSQQRSSENFGRNQIHEPTNAMEDEDEQDFEEDKSEVEQKYQLVDLESLNWLKDVRYGPRYLVLPKGRGGENQLFSLGLNESNEAYSPCLSPLKEPSHCRHLHFCSITELKEDFYEFLRFFCSINHFAGVCCPDSLFPIDESNVQPFDK</sequence>
<dbReference type="Proteomes" id="UP000494165">
    <property type="component" value="Unassembled WGS sequence"/>
</dbReference>
<evidence type="ECO:0000259" key="3">
    <source>
        <dbReference type="PROSITE" id="PS50234"/>
    </source>
</evidence>
<feature type="compositionally biased region" description="Basic residues" evidence="1">
    <location>
        <begin position="356"/>
        <end position="367"/>
    </location>
</feature>
<dbReference type="GO" id="GO:0032991">
    <property type="term" value="C:protein-containing complex"/>
    <property type="evidence" value="ECO:0007669"/>
    <property type="project" value="UniProtKB-ARBA"/>
</dbReference>
<protein>
    <recommendedName>
        <fullName evidence="7">VWFA domain-containing protein</fullName>
    </recommendedName>
</protein>
<dbReference type="Pfam" id="PF13768">
    <property type="entry name" value="VWA_3"/>
    <property type="match status" value="2"/>
</dbReference>
<dbReference type="PROSITE" id="PS51468">
    <property type="entry name" value="VIT"/>
    <property type="match status" value="1"/>
</dbReference>
<feature type="domain" description="VIT" evidence="4">
    <location>
        <begin position="34"/>
        <end position="162"/>
    </location>
</feature>
<dbReference type="Pfam" id="PF08487">
    <property type="entry name" value="VIT"/>
    <property type="match status" value="1"/>
</dbReference>
<dbReference type="InterPro" id="IPR002035">
    <property type="entry name" value="VWF_A"/>
</dbReference>
<evidence type="ECO:0000256" key="2">
    <source>
        <dbReference type="SAM" id="SignalP"/>
    </source>
</evidence>
<dbReference type="InterPro" id="IPR013694">
    <property type="entry name" value="VIT"/>
</dbReference>
<dbReference type="OrthoDB" id="299997at2759"/>
<accession>A0A8S1D0I9</accession>
<dbReference type="InterPro" id="IPR050934">
    <property type="entry name" value="ITIH"/>
</dbReference>
<evidence type="ECO:0000259" key="4">
    <source>
        <dbReference type="PROSITE" id="PS51468"/>
    </source>
</evidence>
<gene>
    <name evidence="5" type="ORF">CLODIP_2_CD04565</name>
</gene>
<feature type="region of interest" description="Disordered" evidence="1">
    <location>
        <begin position="749"/>
        <end position="789"/>
    </location>
</feature>
<reference evidence="5 6" key="1">
    <citation type="submission" date="2020-04" db="EMBL/GenBank/DDBJ databases">
        <authorList>
            <person name="Alioto T."/>
            <person name="Alioto T."/>
            <person name="Gomez Garrido J."/>
        </authorList>
    </citation>
    <scope>NUCLEOTIDE SEQUENCE [LARGE SCALE GENOMIC DNA]</scope>
</reference>
<name>A0A8S1D0I9_9INSE</name>
<dbReference type="AlphaFoldDB" id="A0A8S1D0I9"/>
<proteinExistence type="predicted"/>
<keyword evidence="2" id="KW-0732">Signal</keyword>
<feature type="signal peptide" evidence="2">
    <location>
        <begin position="1"/>
        <end position="30"/>
    </location>
</feature>
<dbReference type="SMART" id="SM00327">
    <property type="entry name" value="VWA"/>
    <property type="match status" value="1"/>
</dbReference>
<dbReference type="Gene3D" id="3.40.50.410">
    <property type="entry name" value="von Willebrand factor, type A domain"/>
    <property type="match status" value="1"/>
</dbReference>
<organism evidence="5 6">
    <name type="scientific">Cloeon dipterum</name>
    <dbReference type="NCBI Taxonomy" id="197152"/>
    <lineage>
        <taxon>Eukaryota</taxon>
        <taxon>Metazoa</taxon>
        <taxon>Ecdysozoa</taxon>
        <taxon>Arthropoda</taxon>
        <taxon>Hexapoda</taxon>
        <taxon>Insecta</taxon>
        <taxon>Pterygota</taxon>
        <taxon>Palaeoptera</taxon>
        <taxon>Ephemeroptera</taxon>
        <taxon>Pisciforma</taxon>
        <taxon>Baetidae</taxon>
        <taxon>Cloeon</taxon>
    </lineage>
</organism>
<feature type="chain" id="PRO_5035808850" description="VWFA domain-containing protein" evidence="2">
    <location>
        <begin position="31"/>
        <end position="903"/>
    </location>
</feature>
<feature type="compositionally biased region" description="Acidic residues" evidence="1">
    <location>
        <begin position="776"/>
        <end position="789"/>
    </location>
</feature>
<feature type="domain" description="VWFA" evidence="3">
    <location>
        <begin position="302"/>
        <end position="548"/>
    </location>
</feature>
<dbReference type="PROSITE" id="PS50234">
    <property type="entry name" value="VWFA"/>
    <property type="match status" value="1"/>
</dbReference>
<dbReference type="PANTHER" id="PTHR10338:SF108">
    <property type="entry name" value="INTER-ALPHA-TRYPSIN INHIBITOR HEAVY CHAIN H4-LIKE PROTEIN"/>
    <property type="match status" value="1"/>
</dbReference>
<evidence type="ECO:0008006" key="7">
    <source>
        <dbReference type="Google" id="ProtNLM"/>
    </source>
</evidence>
<evidence type="ECO:0000313" key="6">
    <source>
        <dbReference type="Proteomes" id="UP000494165"/>
    </source>
</evidence>
<keyword evidence="6" id="KW-1185">Reference proteome</keyword>
<dbReference type="EMBL" id="CADEPI010000089">
    <property type="protein sequence ID" value="CAB3373742.1"/>
    <property type="molecule type" value="Genomic_DNA"/>
</dbReference>
<evidence type="ECO:0000256" key="1">
    <source>
        <dbReference type="SAM" id="MobiDB-lite"/>
    </source>
</evidence>